<dbReference type="EMBL" id="JACHIJ010000005">
    <property type="protein sequence ID" value="MBB5053963.1"/>
    <property type="molecule type" value="Genomic_DNA"/>
</dbReference>
<protein>
    <submittedName>
        <fullName evidence="2">Putative XRE-type DNA-binding protein</fullName>
    </submittedName>
</protein>
<dbReference type="InterPro" id="IPR039554">
    <property type="entry name" value="HigA2-like_HTH"/>
</dbReference>
<dbReference type="Pfam" id="PF13744">
    <property type="entry name" value="HTH_37"/>
    <property type="match status" value="1"/>
</dbReference>
<dbReference type="GO" id="GO:0003677">
    <property type="term" value="F:DNA binding"/>
    <property type="evidence" value="ECO:0007669"/>
    <property type="project" value="UniProtKB-KW"/>
</dbReference>
<dbReference type="InterPro" id="IPR010982">
    <property type="entry name" value="Lambda_DNA-bd_dom_sf"/>
</dbReference>
<accession>A0A840N1K6</accession>
<dbReference type="AlphaFoldDB" id="A0A840N1K6"/>
<keyword evidence="2" id="KW-0238">DNA-binding</keyword>
<evidence type="ECO:0000313" key="2">
    <source>
        <dbReference type="EMBL" id="MBB5053963.1"/>
    </source>
</evidence>
<gene>
    <name evidence="2" type="ORF">HNQ36_003963</name>
</gene>
<reference evidence="2 3" key="1">
    <citation type="submission" date="2020-08" db="EMBL/GenBank/DDBJ databases">
        <title>Genomic Encyclopedia of Type Strains, Phase IV (KMG-IV): sequencing the most valuable type-strain genomes for metagenomic binning, comparative biology and taxonomic classification.</title>
        <authorList>
            <person name="Goeker M."/>
        </authorList>
    </citation>
    <scope>NUCLEOTIDE SEQUENCE [LARGE SCALE GENOMIC DNA]</scope>
    <source>
        <strain evidence="2 3">DSM 17498</strain>
    </source>
</reference>
<dbReference type="Proteomes" id="UP000521227">
    <property type="component" value="Unassembled WGS sequence"/>
</dbReference>
<proteinExistence type="predicted"/>
<comment type="caution">
    <text evidence="2">The sequence shown here is derived from an EMBL/GenBank/DDBJ whole genome shotgun (WGS) entry which is preliminary data.</text>
</comment>
<sequence>MTQKHRRTALGTIGSGNVFADLGLPDDETRLLKAKLVSKVDDVIVERGLSDGAAGAIMGLSRQKVSELRNGRTDDYSVERLYEFLNSLGVTRL</sequence>
<evidence type="ECO:0000313" key="3">
    <source>
        <dbReference type="Proteomes" id="UP000521227"/>
    </source>
</evidence>
<dbReference type="Gene3D" id="1.10.260.40">
    <property type="entry name" value="lambda repressor-like DNA-binding domains"/>
    <property type="match status" value="1"/>
</dbReference>
<evidence type="ECO:0000259" key="1">
    <source>
        <dbReference type="Pfam" id="PF13744"/>
    </source>
</evidence>
<feature type="domain" description="HigA2-like helix-turn-helix" evidence="1">
    <location>
        <begin position="18"/>
        <end position="90"/>
    </location>
</feature>
<dbReference type="SUPFAM" id="SSF47413">
    <property type="entry name" value="lambda repressor-like DNA-binding domains"/>
    <property type="match status" value="1"/>
</dbReference>
<organism evidence="2 3">
    <name type="scientific">Afipia massiliensis</name>
    <dbReference type="NCBI Taxonomy" id="211460"/>
    <lineage>
        <taxon>Bacteria</taxon>
        <taxon>Pseudomonadati</taxon>
        <taxon>Pseudomonadota</taxon>
        <taxon>Alphaproteobacteria</taxon>
        <taxon>Hyphomicrobiales</taxon>
        <taxon>Nitrobacteraceae</taxon>
        <taxon>Afipia</taxon>
    </lineage>
</organism>
<name>A0A840N1K6_9BRAD</name>
<dbReference type="RefSeq" id="WP_062316474.1">
    <property type="nucleotide sequence ID" value="NZ_JACHIJ010000005.1"/>
</dbReference>